<sequence>MAHGVGWRGIGRVVLGLLLPVVLAGCERPPAARLPDYGPRPAMAGKAQWVLAVHPLHNPALLHERYGPLVDWANARLADVELRLEASSDYAHFESKLRGREPELALPNPYQTVQALAWGYHVVGKVSGDEEFHGVVLRRRGWQPPAPGEPIRVSCPALTALAACMLPRWQLHQEGLDRTHRLKIEVVGSQESSILNVAQGLVDLAFTWPPPWRLFQQREPAVAATLEVYRRTPALVNNGLVARDDLDPRTVAAVVQALVDLAEDPEGRRRLQQAGLAGFERADDERYEPVRRFLRDYERAFGSLP</sequence>
<dbReference type="EMBL" id="VJND01000006">
    <property type="protein sequence ID" value="TSE25607.1"/>
    <property type="molecule type" value="Genomic_DNA"/>
</dbReference>
<dbReference type="Gene3D" id="3.40.190.10">
    <property type="entry name" value="Periplasmic binding protein-like II"/>
    <property type="match status" value="1"/>
</dbReference>
<gene>
    <name evidence="1" type="ORF">Tsedi_01192</name>
</gene>
<evidence type="ECO:0000313" key="2">
    <source>
        <dbReference type="Proteomes" id="UP000320225"/>
    </source>
</evidence>
<evidence type="ECO:0000313" key="1">
    <source>
        <dbReference type="EMBL" id="TSE25607.1"/>
    </source>
</evidence>
<keyword evidence="2" id="KW-1185">Reference proteome</keyword>
<reference evidence="1 2" key="1">
    <citation type="submission" date="2019-07" db="EMBL/GenBank/DDBJ databases">
        <title>Tepidimonas sediminis YIM 72259 draft genome.</title>
        <authorList>
            <person name="Da Costa M.S."/>
            <person name="Froufe H.J.C."/>
            <person name="Egas C."/>
            <person name="Albuquerque L."/>
        </authorList>
    </citation>
    <scope>NUCLEOTIDE SEQUENCE [LARGE SCALE GENOMIC DNA]</scope>
    <source>
        <strain evidence="1 2">YIM 72259</strain>
    </source>
</reference>
<name>A0A554WPV5_9BURK</name>
<organism evidence="1 2">
    <name type="scientific">Tepidimonas sediminis</name>
    <dbReference type="NCBI Taxonomy" id="2588941"/>
    <lineage>
        <taxon>Bacteria</taxon>
        <taxon>Pseudomonadati</taxon>
        <taxon>Pseudomonadota</taxon>
        <taxon>Betaproteobacteria</taxon>
        <taxon>Burkholderiales</taxon>
        <taxon>Tepidimonas</taxon>
    </lineage>
</organism>
<dbReference type="Pfam" id="PF12974">
    <property type="entry name" value="Phosphonate-bd"/>
    <property type="match status" value="1"/>
</dbReference>
<proteinExistence type="predicted"/>
<dbReference type="SUPFAM" id="SSF53850">
    <property type="entry name" value="Periplasmic binding protein-like II"/>
    <property type="match status" value="1"/>
</dbReference>
<dbReference type="OrthoDB" id="5343002at2"/>
<dbReference type="RefSeq" id="WP_143894654.1">
    <property type="nucleotide sequence ID" value="NZ_VJND01000006.1"/>
</dbReference>
<dbReference type="AlphaFoldDB" id="A0A554WPV5"/>
<dbReference type="PANTHER" id="PTHR35841:SF1">
    <property type="entry name" value="PHOSPHONATES-BINDING PERIPLASMIC PROTEIN"/>
    <property type="match status" value="1"/>
</dbReference>
<protein>
    <submittedName>
        <fullName evidence="1">PhnD: phosphonate ABC transporter, periplasmic phosphonate binding protein</fullName>
    </submittedName>
</protein>
<dbReference type="Proteomes" id="UP000320225">
    <property type="component" value="Unassembled WGS sequence"/>
</dbReference>
<comment type="caution">
    <text evidence="1">The sequence shown here is derived from an EMBL/GenBank/DDBJ whole genome shotgun (WGS) entry which is preliminary data.</text>
</comment>
<dbReference type="PANTHER" id="PTHR35841">
    <property type="entry name" value="PHOSPHONATES-BINDING PERIPLASMIC PROTEIN"/>
    <property type="match status" value="1"/>
</dbReference>
<accession>A0A554WPV5</accession>